<feature type="domain" description="Fungal lipase-type" evidence="15">
    <location>
        <begin position="59"/>
        <end position="187"/>
    </location>
</feature>
<dbReference type="Gene3D" id="3.40.50.1820">
    <property type="entry name" value="alpha/beta hydrolase"/>
    <property type="match status" value="1"/>
</dbReference>
<gene>
    <name evidence="16" type="ORF">TVAG_345260</name>
</gene>
<protein>
    <recommendedName>
        <fullName evidence="14">sn-1-specific diacylglycerol lipase</fullName>
        <ecNumber evidence="14">3.1.1.116</ecNumber>
    </recommendedName>
</protein>
<dbReference type="Proteomes" id="UP000001542">
    <property type="component" value="Unassembled WGS sequence"/>
</dbReference>
<evidence type="ECO:0000256" key="9">
    <source>
        <dbReference type="ARBA" id="ARBA00022963"/>
    </source>
</evidence>
<keyword evidence="10" id="KW-1133">Transmembrane helix</keyword>
<dbReference type="GO" id="GO:0046872">
    <property type="term" value="F:metal ion binding"/>
    <property type="evidence" value="ECO:0007669"/>
    <property type="project" value="UniProtKB-KW"/>
</dbReference>
<dbReference type="GO" id="GO:0016042">
    <property type="term" value="P:lipid catabolic process"/>
    <property type="evidence" value="ECO:0000318"/>
    <property type="project" value="GO_Central"/>
</dbReference>
<dbReference type="GO" id="GO:0005886">
    <property type="term" value="C:plasma membrane"/>
    <property type="evidence" value="ECO:0007669"/>
    <property type="project" value="UniProtKB-SubCell"/>
</dbReference>
<dbReference type="GO" id="GO:0016298">
    <property type="term" value="F:lipase activity"/>
    <property type="evidence" value="ECO:0000318"/>
    <property type="project" value="GO_Central"/>
</dbReference>
<keyword evidence="12" id="KW-0472">Membrane</keyword>
<dbReference type="EMBL" id="DS113513">
    <property type="protein sequence ID" value="EAY03152.1"/>
    <property type="molecule type" value="Genomic_DNA"/>
</dbReference>
<comment type="subcellular location">
    <subcellularLocation>
        <location evidence="2">Cell membrane</location>
        <topology evidence="2">Multi-pass membrane protein</topology>
    </subcellularLocation>
</comment>
<evidence type="ECO:0000256" key="6">
    <source>
        <dbReference type="ARBA" id="ARBA00022723"/>
    </source>
</evidence>
<evidence type="ECO:0000256" key="3">
    <source>
        <dbReference type="ARBA" id="ARBA00022475"/>
    </source>
</evidence>
<keyword evidence="6" id="KW-0479">Metal-binding</keyword>
<keyword evidence="5" id="KW-0812">Transmembrane</keyword>
<evidence type="ECO:0000256" key="5">
    <source>
        <dbReference type="ARBA" id="ARBA00022692"/>
    </source>
</evidence>
<name>A2EW04_TRIV3</name>
<dbReference type="PANTHER" id="PTHR45792:SF8">
    <property type="entry name" value="DIACYLGLYCEROL LIPASE-ALPHA"/>
    <property type="match status" value="1"/>
</dbReference>
<keyword evidence="8" id="KW-0106">Calcium</keyword>
<dbReference type="VEuPathDB" id="TrichDB:TVAGG3_0120460"/>
<sequence length="310" mass="34417">MIPSILGFSVNLCRTALTMAWEAYGGAASFHDGTMIYENDKNQVYLPLFYVYDFNQTLYVSIRGSSSQKDWYTDFNYTERYEDFGDYKLHVHGGFFNSSINVFNQIKDIIANYPGRIIFTGHSYGASVATVLGIYCMTHPDTAKNAQRMGVLGFAAAPAIEKVPEPFHDQVCSFVYETDIVPTLSIINAYDTFKDFIPKSGATKALLKILIKTAVTILKDKKGLANSLYNGIMSASDQIVDDLCAYSVDQTSCHIGQVVGITYHLNTVQGKLSEDMVDPATLNILSISQTCADDHNIQHYSDSLNEKSDD</sequence>
<keyword evidence="3" id="KW-1003">Cell membrane</keyword>
<keyword evidence="17" id="KW-1185">Reference proteome</keyword>
<dbReference type="AlphaFoldDB" id="A2EW04"/>
<evidence type="ECO:0000256" key="7">
    <source>
        <dbReference type="ARBA" id="ARBA00022801"/>
    </source>
</evidence>
<evidence type="ECO:0000256" key="13">
    <source>
        <dbReference type="ARBA" id="ARBA00024531"/>
    </source>
</evidence>
<keyword evidence="11" id="KW-0443">Lipid metabolism</keyword>
<dbReference type="InterPro" id="IPR052214">
    <property type="entry name" value="DAG_Lipase-Related"/>
</dbReference>
<dbReference type="KEGG" id="tva:4760983"/>
<evidence type="ECO:0000256" key="2">
    <source>
        <dbReference type="ARBA" id="ARBA00004651"/>
    </source>
</evidence>
<dbReference type="InterPro" id="IPR029058">
    <property type="entry name" value="AB_hydrolase_fold"/>
</dbReference>
<reference evidence="16" key="1">
    <citation type="submission" date="2006-10" db="EMBL/GenBank/DDBJ databases">
        <authorList>
            <person name="Amadeo P."/>
            <person name="Zhao Q."/>
            <person name="Wortman J."/>
            <person name="Fraser-Liggett C."/>
            <person name="Carlton J."/>
        </authorList>
    </citation>
    <scope>NUCLEOTIDE SEQUENCE</scope>
    <source>
        <strain evidence="16">G3</strain>
    </source>
</reference>
<dbReference type="eggNOG" id="KOG2088">
    <property type="taxonomic scope" value="Eukaryota"/>
</dbReference>
<dbReference type="PANTHER" id="PTHR45792">
    <property type="entry name" value="DIACYLGLYCEROL LIPASE HOMOLOG-RELATED"/>
    <property type="match status" value="1"/>
</dbReference>
<evidence type="ECO:0000313" key="17">
    <source>
        <dbReference type="Proteomes" id="UP000001542"/>
    </source>
</evidence>
<evidence type="ECO:0000313" key="16">
    <source>
        <dbReference type="EMBL" id="EAY03152.1"/>
    </source>
</evidence>
<organism evidence="16 17">
    <name type="scientific">Trichomonas vaginalis (strain ATCC PRA-98 / G3)</name>
    <dbReference type="NCBI Taxonomy" id="412133"/>
    <lineage>
        <taxon>Eukaryota</taxon>
        <taxon>Metamonada</taxon>
        <taxon>Parabasalia</taxon>
        <taxon>Trichomonadida</taxon>
        <taxon>Trichomonadidae</taxon>
        <taxon>Trichomonas</taxon>
    </lineage>
</organism>
<evidence type="ECO:0000256" key="8">
    <source>
        <dbReference type="ARBA" id="ARBA00022837"/>
    </source>
</evidence>
<dbReference type="OrthoDB" id="438440at2759"/>
<dbReference type="EC" id="3.1.1.116" evidence="14"/>
<comment type="catalytic activity">
    <reaction evidence="13">
        <text>a 1,2-diacyl-sn-glycerol + H2O = a 2-acylglycerol + a fatty acid + H(+)</text>
        <dbReference type="Rhea" id="RHEA:33275"/>
        <dbReference type="ChEBI" id="CHEBI:15377"/>
        <dbReference type="ChEBI" id="CHEBI:15378"/>
        <dbReference type="ChEBI" id="CHEBI:17389"/>
        <dbReference type="ChEBI" id="CHEBI:17815"/>
        <dbReference type="ChEBI" id="CHEBI:28868"/>
        <dbReference type="EC" id="3.1.1.116"/>
    </reaction>
    <physiologicalReaction direction="left-to-right" evidence="13">
        <dbReference type="Rhea" id="RHEA:33276"/>
    </physiologicalReaction>
</comment>
<dbReference type="InParanoid" id="A2EW04"/>
<dbReference type="SMR" id="A2EW04"/>
<evidence type="ECO:0000256" key="12">
    <source>
        <dbReference type="ARBA" id="ARBA00023136"/>
    </source>
</evidence>
<dbReference type="RefSeq" id="XP_001315375.1">
    <property type="nucleotide sequence ID" value="XM_001315340.1"/>
</dbReference>
<keyword evidence="7" id="KW-0378">Hydrolase</keyword>
<evidence type="ECO:0000259" key="15">
    <source>
        <dbReference type="Pfam" id="PF01764"/>
    </source>
</evidence>
<dbReference type="SUPFAM" id="SSF53474">
    <property type="entry name" value="alpha/beta-Hydrolases"/>
    <property type="match status" value="1"/>
</dbReference>
<dbReference type="InterPro" id="IPR002921">
    <property type="entry name" value="Fungal_lipase-type"/>
</dbReference>
<keyword evidence="4" id="KW-0597">Phosphoprotein</keyword>
<evidence type="ECO:0000256" key="11">
    <source>
        <dbReference type="ARBA" id="ARBA00023098"/>
    </source>
</evidence>
<accession>A2EW04</accession>
<evidence type="ECO:0000256" key="14">
    <source>
        <dbReference type="ARBA" id="ARBA00026104"/>
    </source>
</evidence>
<reference evidence="16" key="2">
    <citation type="journal article" date="2007" name="Science">
        <title>Draft genome sequence of the sexually transmitted pathogen Trichomonas vaginalis.</title>
        <authorList>
            <person name="Carlton J.M."/>
            <person name="Hirt R.P."/>
            <person name="Silva J.C."/>
            <person name="Delcher A.L."/>
            <person name="Schatz M."/>
            <person name="Zhao Q."/>
            <person name="Wortman J.R."/>
            <person name="Bidwell S.L."/>
            <person name="Alsmark U.C.M."/>
            <person name="Besteiro S."/>
            <person name="Sicheritz-Ponten T."/>
            <person name="Noel C.J."/>
            <person name="Dacks J.B."/>
            <person name="Foster P.G."/>
            <person name="Simillion C."/>
            <person name="Van de Peer Y."/>
            <person name="Miranda-Saavedra D."/>
            <person name="Barton G.J."/>
            <person name="Westrop G.D."/>
            <person name="Mueller S."/>
            <person name="Dessi D."/>
            <person name="Fiori P.L."/>
            <person name="Ren Q."/>
            <person name="Paulsen I."/>
            <person name="Zhang H."/>
            <person name="Bastida-Corcuera F.D."/>
            <person name="Simoes-Barbosa A."/>
            <person name="Brown M.T."/>
            <person name="Hayes R.D."/>
            <person name="Mukherjee M."/>
            <person name="Okumura C.Y."/>
            <person name="Schneider R."/>
            <person name="Smith A.J."/>
            <person name="Vanacova S."/>
            <person name="Villalvazo M."/>
            <person name="Haas B.J."/>
            <person name="Pertea M."/>
            <person name="Feldblyum T.V."/>
            <person name="Utterback T.R."/>
            <person name="Shu C.L."/>
            <person name="Osoegawa K."/>
            <person name="de Jong P.J."/>
            <person name="Hrdy I."/>
            <person name="Horvathova L."/>
            <person name="Zubacova Z."/>
            <person name="Dolezal P."/>
            <person name="Malik S.B."/>
            <person name="Logsdon J.M. Jr."/>
            <person name="Henze K."/>
            <person name="Gupta A."/>
            <person name="Wang C.C."/>
            <person name="Dunne R.L."/>
            <person name="Upcroft J.A."/>
            <person name="Upcroft P."/>
            <person name="White O."/>
            <person name="Salzberg S.L."/>
            <person name="Tang P."/>
            <person name="Chiu C.-H."/>
            <person name="Lee Y.-S."/>
            <person name="Embley T.M."/>
            <person name="Coombs G.H."/>
            <person name="Mottram J.C."/>
            <person name="Tachezy J."/>
            <person name="Fraser-Liggett C.M."/>
            <person name="Johnson P.J."/>
        </authorList>
    </citation>
    <scope>NUCLEOTIDE SEQUENCE [LARGE SCALE GENOMIC DNA]</scope>
    <source>
        <strain evidence="16">G3</strain>
    </source>
</reference>
<dbReference type="Pfam" id="PF01764">
    <property type="entry name" value="Lipase_3"/>
    <property type="match status" value="1"/>
</dbReference>
<evidence type="ECO:0000256" key="1">
    <source>
        <dbReference type="ARBA" id="ARBA00001913"/>
    </source>
</evidence>
<proteinExistence type="predicted"/>
<comment type="cofactor">
    <cofactor evidence="1">
        <name>Ca(2+)</name>
        <dbReference type="ChEBI" id="CHEBI:29108"/>
    </cofactor>
</comment>
<dbReference type="VEuPathDB" id="TrichDB:TVAG_345260"/>
<evidence type="ECO:0000256" key="10">
    <source>
        <dbReference type="ARBA" id="ARBA00022989"/>
    </source>
</evidence>
<keyword evidence="9" id="KW-0442">Lipid degradation</keyword>
<evidence type="ECO:0000256" key="4">
    <source>
        <dbReference type="ARBA" id="ARBA00022553"/>
    </source>
</evidence>
<dbReference type="CDD" id="cd00519">
    <property type="entry name" value="Lipase_3"/>
    <property type="match status" value="1"/>
</dbReference>